<proteinExistence type="inferred from homology"/>
<dbReference type="PANTHER" id="PTHR42711:SF5">
    <property type="entry name" value="ABC TRANSPORTER ATP-BINDING PROTEIN NATA"/>
    <property type="match status" value="1"/>
</dbReference>
<evidence type="ECO:0000256" key="2">
    <source>
        <dbReference type="ARBA" id="ARBA00022448"/>
    </source>
</evidence>
<dbReference type="STRING" id="526227.Mesil_1953"/>
<dbReference type="Proteomes" id="UP000001916">
    <property type="component" value="Chromosome"/>
</dbReference>
<dbReference type="OrthoDB" id="2290519at2"/>
<accession>D7BGL2</accession>
<name>D7BGL2_ALLS1</name>
<evidence type="ECO:0000313" key="7">
    <source>
        <dbReference type="Proteomes" id="UP000001916"/>
    </source>
</evidence>
<dbReference type="Gene3D" id="3.40.50.300">
    <property type="entry name" value="P-loop containing nucleotide triphosphate hydrolases"/>
    <property type="match status" value="1"/>
</dbReference>
<dbReference type="HOGENOM" id="CLU_000604_1_2_0"/>
<organism evidence="6 7">
    <name type="scientific">Allomeiothermus silvanus (strain ATCC 700542 / DSM 9946 / NBRC 106475 / NCIMB 13440 / VI-R2)</name>
    <name type="common">Thermus silvanus</name>
    <dbReference type="NCBI Taxonomy" id="526227"/>
    <lineage>
        <taxon>Bacteria</taxon>
        <taxon>Thermotogati</taxon>
        <taxon>Deinococcota</taxon>
        <taxon>Deinococci</taxon>
        <taxon>Thermales</taxon>
        <taxon>Thermaceae</taxon>
        <taxon>Allomeiothermus</taxon>
    </lineage>
</organism>
<dbReference type="eggNOG" id="COG1131">
    <property type="taxonomic scope" value="Bacteria"/>
</dbReference>
<gene>
    <name evidence="6" type="ordered locus">Mesil_1953</name>
</gene>
<keyword evidence="3" id="KW-0547">Nucleotide-binding</keyword>
<keyword evidence="7" id="KW-1185">Reference proteome</keyword>
<dbReference type="SUPFAM" id="SSF52540">
    <property type="entry name" value="P-loop containing nucleoside triphosphate hydrolases"/>
    <property type="match status" value="1"/>
</dbReference>
<sequence>MTLQTPVETKTAIEVRDLKKVFRKREGMFRSVVKEEWALKGVSFHVYEGETYGLLGPNGSGKSTLIRILSTLLTADGGTVRMLGHKLPEGERELRRKMGRVSVDAAFYKKLSPRENLLYAAQLYGLEPKKAEKRAMEILERLGIESRRFTDPIEEMSRGMQQKIAITRALLINPPLLLLDEPTTGLDPKSRRDVQTFLEDLRREEGTTILLTTHDMAEAERLSDRIGFLAHGRLVAEGSAADLKAQAGTDDLEEAFIVLTGEEIKKDEEESV</sequence>
<dbReference type="AlphaFoldDB" id="D7BGL2"/>
<protein>
    <submittedName>
        <fullName evidence="6">ABC transporter related protein</fullName>
    </submittedName>
</protein>
<evidence type="ECO:0000256" key="1">
    <source>
        <dbReference type="ARBA" id="ARBA00005417"/>
    </source>
</evidence>
<dbReference type="InterPro" id="IPR003439">
    <property type="entry name" value="ABC_transporter-like_ATP-bd"/>
</dbReference>
<dbReference type="InterPro" id="IPR050763">
    <property type="entry name" value="ABC_transporter_ATP-binding"/>
</dbReference>
<evidence type="ECO:0000256" key="4">
    <source>
        <dbReference type="ARBA" id="ARBA00022840"/>
    </source>
</evidence>
<dbReference type="Pfam" id="PF00005">
    <property type="entry name" value="ABC_tran"/>
    <property type="match status" value="1"/>
</dbReference>
<dbReference type="PROSITE" id="PS50893">
    <property type="entry name" value="ABC_TRANSPORTER_2"/>
    <property type="match status" value="1"/>
</dbReference>
<dbReference type="InterPro" id="IPR027417">
    <property type="entry name" value="P-loop_NTPase"/>
</dbReference>
<evidence type="ECO:0000313" key="6">
    <source>
        <dbReference type="EMBL" id="ADH63828.1"/>
    </source>
</evidence>
<evidence type="ECO:0000259" key="5">
    <source>
        <dbReference type="PROSITE" id="PS50893"/>
    </source>
</evidence>
<feature type="domain" description="ABC transporter" evidence="5">
    <location>
        <begin position="13"/>
        <end position="256"/>
    </location>
</feature>
<dbReference type="GO" id="GO:0005524">
    <property type="term" value="F:ATP binding"/>
    <property type="evidence" value="ECO:0007669"/>
    <property type="project" value="UniProtKB-KW"/>
</dbReference>
<reference evidence="6 7" key="1">
    <citation type="journal article" date="2010" name="Stand. Genomic Sci.">
        <title>Complete genome sequence of Meiothermus silvanus type strain (VI-R2).</title>
        <authorList>
            <person name="Sikorski J."/>
            <person name="Tindall B.J."/>
            <person name="Lowry S."/>
            <person name="Lucas S."/>
            <person name="Nolan M."/>
            <person name="Copeland A."/>
            <person name="Glavina Del Rio T."/>
            <person name="Tice H."/>
            <person name="Cheng J.F."/>
            <person name="Han C."/>
            <person name="Pitluck S."/>
            <person name="Liolios K."/>
            <person name="Ivanova N."/>
            <person name="Mavromatis K."/>
            <person name="Mikhailova N."/>
            <person name="Pati A."/>
            <person name="Goodwin L."/>
            <person name="Chen A."/>
            <person name="Palaniappan K."/>
            <person name="Land M."/>
            <person name="Hauser L."/>
            <person name="Chang Y.J."/>
            <person name="Jeffries C.D."/>
            <person name="Rohde M."/>
            <person name="Goker M."/>
            <person name="Woyke T."/>
            <person name="Bristow J."/>
            <person name="Eisen J.A."/>
            <person name="Markowitz V."/>
            <person name="Hugenholtz P."/>
            <person name="Kyrpides N.C."/>
            <person name="Klenk H.P."/>
            <person name="Lapidus A."/>
        </authorList>
    </citation>
    <scope>NUCLEOTIDE SEQUENCE [LARGE SCALE GENOMIC DNA]</scope>
    <source>
        <strain evidence="7">ATCC 700542 / DSM 9946 / VI-R2</strain>
    </source>
</reference>
<comment type="similarity">
    <text evidence="1">Belongs to the ABC transporter superfamily.</text>
</comment>
<dbReference type="PANTHER" id="PTHR42711">
    <property type="entry name" value="ABC TRANSPORTER ATP-BINDING PROTEIN"/>
    <property type="match status" value="1"/>
</dbReference>
<keyword evidence="4" id="KW-0067">ATP-binding</keyword>
<evidence type="ECO:0000256" key="3">
    <source>
        <dbReference type="ARBA" id="ARBA00022741"/>
    </source>
</evidence>
<dbReference type="GO" id="GO:0016887">
    <property type="term" value="F:ATP hydrolysis activity"/>
    <property type="evidence" value="ECO:0007669"/>
    <property type="project" value="InterPro"/>
</dbReference>
<dbReference type="InterPro" id="IPR003593">
    <property type="entry name" value="AAA+_ATPase"/>
</dbReference>
<dbReference type="EMBL" id="CP002042">
    <property type="protein sequence ID" value="ADH63828.1"/>
    <property type="molecule type" value="Genomic_DNA"/>
</dbReference>
<keyword evidence="2" id="KW-0813">Transport</keyword>
<dbReference type="KEGG" id="msv:Mesil_1953"/>
<dbReference type="SMART" id="SM00382">
    <property type="entry name" value="AAA"/>
    <property type="match status" value="1"/>
</dbReference>